<evidence type="ECO:0000256" key="1">
    <source>
        <dbReference type="SAM" id="MobiDB-lite"/>
    </source>
</evidence>
<dbReference type="EMBL" id="GBRH01267107">
    <property type="protein sequence ID" value="JAD30788.1"/>
    <property type="molecule type" value="Transcribed_RNA"/>
</dbReference>
<proteinExistence type="predicted"/>
<name>A0A0A8YZD5_ARUDO</name>
<evidence type="ECO:0000313" key="2">
    <source>
        <dbReference type="EMBL" id="JAD30788.1"/>
    </source>
</evidence>
<organism evidence="2">
    <name type="scientific">Arundo donax</name>
    <name type="common">Giant reed</name>
    <name type="synonym">Donax arundinaceus</name>
    <dbReference type="NCBI Taxonomy" id="35708"/>
    <lineage>
        <taxon>Eukaryota</taxon>
        <taxon>Viridiplantae</taxon>
        <taxon>Streptophyta</taxon>
        <taxon>Embryophyta</taxon>
        <taxon>Tracheophyta</taxon>
        <taxon>Spermatophyta</taxon>
        <taxon>Magnoliopsida</taxon>
        <taxon>Liliopsida</taxon>
        <taxon>Poales</taxon>
        <taxon>Poaceae</taxon>
        <taxon>PACMAD clade</taxon>
        <taxon>Arundinoideae</taxon>
        <taxon>Arundineae</taxon>
        <taxon>Arundo</taxon>
    </lineage>
</organism>
<accession>A0A0A8YZD5</accession>
<dbReference type="AlphaFoldDB" id="A0A0A8YZD5"/>
<feature type="compositionally biased region" description="Pro residues" evidence="1">
    <location>
        <begin position="13"/>
        <end position="28"/>
    </location>
</feature>
<protein>
    <submittedName>
        <fullName evidence="2">Uncharacterized protein</fullName>
    </submittedName>
</protein>
<sequence>MRTPCSTSARPRCSPPPSPSPPSPPPSAAPSTGPTPRCLLWSRLNAPRPVPAALRPPQPRRPRSRTFRTGSSRSSRPCCPTTRSCPTTLTSRPPMSAPRLRSWRPVACRSSSMANCTSCLGTQIGSRQRRCTGWRGRWCHNTFLESPKGTHQRST</sequence>
<reference evidence="2" key="1">
    <citation type="submission" date="2014-09" db="EMBL/GenBank/DDBJ databases">
        <authorList>
            <person name="Magalhaes I.L.F."/>
            <person name="Oliveira U."/>
            <person name="Santos F.R."/>
            <person name="Vidigal T.H.D.A."/>
            <person name="Brescovit A.D."/>
            <person name="Santos A.J."/>
        </authorList>
    </citation>
    <scope>NUCLEOTIDE SEQUENCE</scope>
    <source>
        <tissue evidence="2">Shoot tissue taken approximately 20 cm above the soil surface</tissue>
    </source>
</reference>
<feature type="compositionally biased region" description="Low complexity" evidence="1">
    <location>
        <begin position="1"/>
        <end position="12"/>
    </location>
</feature>
<feature type="compositionally biased region" description="Pro residues" evidence="1">
    <location>
        <begin position="48"/>
        <end position="57"/>
    </location>
</feature>
<reference evidence="2" key="2">
    <citation type="journal article" date="2015" name="Data Brief">
        <title>Shoot transcriptome of the giant reed, Arundo donax.</title>
        <authorList>
            <person name="Barrero R.A."/>
            <person name="Guerrero F.D."/>
            <person name="Moolhuijzen P."/>
            <person name="Goolsby J.A."/>
            <person name="Tidwell J."/>
            <person name="Bellgard S.E."/>
            <person name="Bellgard M.I."/>
        </authorList>
    </citation>
    <scope>NUCLEOTIDE SEQUENCE</scope>
    <source>
        <tissue evidence="2">Shoot tissue taken approximately 20 cm above the soil surface</tissue>
    </source>
</reference>
<feature type="region of interest" description="Disordered" evidence="1">
    <location>
        <begin position="1"/>
        <end position="99"/>
    </location>
</feature>
<feature type="compositionally biased region" description="Low complexity" evidence="1">
    <location>
        <begin position="67"/>
        <end position="94"/>
    </location>
</feature>